<proteinExistence type="predicted"/>
<gene>
    <name evidence="3" type="ORF">BHAP_0360</name>
</gene>
<feature type="signal peptide" evidence="2">
    <location>
        <begin position="1"/>
        <end position="35"/>
    </location>
</feature>
<accession>A0A261G452</accession>
<evidence type="ECO:0000313" key="4">
    <source>
        <dbReference type="Proteomes" id="UP000216074"/>
    </source>
</evidence>
<name>A0A261G452_9BIFI</name>
<evidence type="ECO:0000313" key="3">
    <source>
        <dbReference type="EMBL" id="OZG66192.1"/>
    </source>
</evidence>
<keyword evidence="2" id="KW-0732">Signal</keyword>
<dbReference type="EMBL" id="MWWY01000006">
    <property type="protein sequence ID" value="OZG66192.1"/>
    <property type="molecule type" value="Genomic_DNA"/>
</dbReference>
<comment type="caution">
    <text evidence="3">The sequence shown here is derived from an EMBL/GenBank/DDBJ whole genome shotgun (WGS) entry which is preliminary data.</text>
</comment>
<organism evidence="3 4">
    <name type="scientific">Bifidobacterium hapali</name>
    <dbReference type="NCBI Taxonomy" id="1630172"/>
    <lineage>
        <taxon>Bacteria</taxon>
        <taxon>Bacillati</taxon>
        <taxon>Actinomycetota</taxon>
        <taxon>Actinomycetes</taxon>
        <taxon>Bifidobacteriales</taxon>
        <taxon>Bifidobacteriaceae</taxon>
        <taxon>Bifidobacterium</taxon>
    </lineage>
</organism>
<dbReference type="Proteomes" id="UP000216074">
    <property type="component" value="Unassembled WGS sequence"/>
</dbReference>
<sequence>MTTAIYTTTPCENVKTTRYLLIVLLSILLPISACGSGNTNSTTEQRTADPSIKPQSSSQSTDQLPVRYQQEPLEARNDLSETPDLTQEHGLSWYRYAPTDDGGIRVFFAASTTCAYRLIVRETSQYVGVRLVEGSTADRACTFDRTGATFDSMHATLRRPIGDRIAVELGDLVFWATNPPDTLTDAPKLTHLATDVSSIPEVIVLQQPDDDMIIINGTVYAHVDWADKTVDNSTDAIAKLTHIGEIGRQLNGKNGVLTLEGDLYLRDWDATVLEAGTPVYADSAQPSLVFTMEANATASGEYDGLRLRGYMAMVEG</sequence>
<evidence type="ECO:0008006" key="5">
    <source>
        <dbReference type="Google" id="ProtNLM"/>
    </source>
</evidence>
<dbReference type="AlphaFoldDB" id="A0A261G452"/>
<keyword evidence="4" id="KW-1185">Reference proteome</keyword>
<protein>
    <recommendedName>
        <fullName evidence="5">Lipoprotein</fullName>
    </recommendedName>
</protein>
<evidence type="ECO:0000256" key="1">
    <source>
        <dbReference type="SAM" id="MobiDB-lite"/>
    </source>
</evidence>
<dbReference type="RefSeq" id="WP_094729064.1">
    <property type="nucleotide sequence ID" value="NZ_MWWY01000006.1"/>
</dbReference>
<reference evidence="3 4" key="1">
    <citation type="journal article" date="2017" name="BMC Genomics">
        <title>Comparative genomic and phylogenomic analyses of the Bifidobacteriaceae family.</title>
        <authorList>
            <person name="Lugli G.A."/>
            <person name="Milani C."/>
            <person name="Turroni F."/>
            <person name="Duranti S."/>
            <person name="Mancabelli L."/>
            <person name="Mangifesta M."/>
            <person name="Ferrario C."/>
            <person name="Modesto M."/>
            <person name="Mattarelli P."/>
            <person name="Jiri K."/>
            <person name="van Sinderen D."/>
            <person name="Ventura M."/>
        </authorList>
    </citation>
    <scope>NUCLEOTIDE SEQUENCE [LARGE SCALE GENOMIC DNA]</scope>
    <source>
        <strain evidence="3 4">DSM 100202</strain>
    </source>
</reference>
<evidence type="ECO:0000256" key="2">
    <source>
        <dbReference type="SAM" id="SignalP"/>
    </source>
</evidence>
<feature type="region of interest" description="Disordered" evidence="1">
    <location>
        <begin position="38"/>
        <end position="65"/>
    </location>
</feature>
<feature type="compositionally biased region" description="Polar residues" evidence="1">
    <location>
        <begin position="53"/>
        <end position="63"/>
    </location>
</feature>
<feature type="chain" id="PRO_5013283345" description="Lipoprotein" evidence="2">
    <location>
        <begin position="36"/>
        <end position="316"/>
    </location>
</feature>
<dbReference type="OrthoDB" id="3233942at2"/>